<dbReference type="EMBL" id="KV745071">
    <property type="protein sequence ID" value="OCK78255.1"/>
    <property type="molecule type" value="Genomic_DNA"/>
</dbReference>
<protein>
    <submittedName>
        <fullName evidence="6">RTA1-domain-containing protein</fullName>
    </submittedName>
</protein>
<feature type="transmembrane region" description="Helical" evidence="5">
    <location>
        <begin position="237"/>
        <end position="255"/>
    </location>
</feature>
<dbReference type="Proteomes" id="UP000250266">
    <property type="component" value="Unassembled WGS sequence"/>
</dbReference>
<feature type="transmembrane region" description="Helical" evidence="5">
    <location>
        <begin position="68"/>
        <end position="89"/>
    </location>
</feature>
<dbReference type="GO" id="GO:0000324">
    <property type="term" value="C:fungal-type vacuole"/>
    <property type="evidence" value="ECO:0007669"/>
    <property type="project" value="TreeGrafter"/>
</dbReference>
<feature type="transmembrane region" description="Helical" evidence="5">
    <location>
        <begin position="41"/>
        <end position="61"/>
    </location>
</feature>
<feature type="transmembrane region" description="Helical" evidence="5">
    <location>
        <begin position="270"/>
        <end position="290"/>
    </location>
</feature>
<organism evidence="6 7">
    <name type="scientific">Lepidopterella palustris CBS 459.81</name>
    <dbReference type="NCBI Taxonomy" id="1314670"/>
    <lineage>
        <taxon>Eukaryota</taxon>
        <taxon>Fungi</taxon>
        <taxon>Dikarya</taxon>
        <taxon>Ascomycota</taxon>
        <taxon>Pezizomycotina</taxon>
        <taxon>Dothideomycetes</taxon>
        <taxon>Pleosporomycetidae</taxon>
        <taxon>Mytilinidiales</taxon>
        <taxon>Argynnaceae</taxon>
        <taxon>Lepidopterella</taxon>
    </lineage>
</organism>
<evidence type="ECO:0000256" key="3">
    <source>
        <dbReference type="ARBA" id="ARBA00022989"/>
    </source>
</evidence>
<dbReference type="GO" id="GO:0005886">
    <property type="term" value="C:plasma membrane"/>
    <property type="evidence" value="ECO:0007669"/>
    <property type="project" value="TreeGrafter"/>
</dbReference>
<dbReference type="AlphaFoldDB" id="A0A8E2E6P3"/>
<evidence type="ECO:0000256" key="1">
    <source>
        <dbReference type="ARBA" id="ARBA00004141"/>
    </source>
</evidence>
<feature type="transmembrane region" description="Helical" evidence="5">
    <location>
        <begin position="101"/>
        <end position="123"/>
    </location>
</feature>
<keyword evidence="7" id="KW-1185">Reference proteome</keyword>
<evidence type="ECO:0000313" key="6">
    <source>
        <dbReference type="EMBL" id="OCK78255.1"/>
    </source>
</evidence>
<proteinExistence type="predicted"/>
<accession>A0A8E2E6P3</accession>
<feature type="transmembrane region" description="Helical" evidence="5">
    <location>
        <begin position="183"/>
        <end position="203"/>
    </location>
</feature>
<dbReference type="PANTHER" id="PTHR31465:SF9">
    <property type="entry name" value="SPHINGOID LONG-CHAIN BASE TRANSPORTER RSB1"/>
    <property type="match status" value="1"/>
</dbReference>
<feature type="transmembrane region" description="Helical" evidence="5">
    <location>
        <begin position="144"/>
        <end position="171"/>
    </location>
</feature>
<comment type="subcellular location">
    <subcellularLocation>
        <location evidence="1">Membrane</location>
        <topology evidence="1">Multi-pass membrane protein</topology>
    </subcellularLocation>
</comment>
<evidence type="ECO:0000256" key="2">
    <source>
        <dbReference type="ARBA" id="ARBA00022692"/>
    </source>
</evidence>
<evidence type="ECO:0000313" key="7">
    <source>
        <dbReference type="Proteomes" id="UP000250266"/>
    </source>
</evidence>
<reference evidence="6 7" key="1">
    <citation type="journal article" date="2016" name="Nat. Commun.">
        <title>Ectomycorrhizal ecology is imprinted in the genome of the dominant symbiotic fungus Cenococcum geophilum.</title>
        <authorList>
            <consortium name="DOE Joint Genome Institute"/>
            <person name="Peter M."/>
            <person name="Kohler A."/>
            <person name="Ohm R.A."/>
            <person name="Kuo A."/>
            <person name="Krutzmann J."/>
            <person name="Morin E."/>
            <person name="Arend M."/>
            <person name="Barry K.W."/>
            <person name="Binder M."/>
            <person name="Choi C."/>
            <person name="Clum A."/>
            <person name="Copeland A."/>
            <person name="Grisel N."/>
            <person name="Haridas S."/>
            <person name="Kipfer T."/>
            <person name="LaButti K."/>
            <person name="Lindquist E."/>
            <person name="Lipzen A."/>
            <person name="Maire R."/>
            <person name="Meier B."/>
            <person name="Mihaltcheva S."/>
            <person name="Molinier V."/>
            <person name="Murat C."/>
            <person name="Poggeler S."/>
            <person name="Quandt C.A."/>
            <person name="Sperisen C."/>
            <person name="Tritt A."/>
            <person name="Tisserant E."/>
            <person name="Crous P.W."/>
            <person name="Henrissat B."/>
            <person name="Nehls U."/>
            <person name="Egli S."/>
            <person name="Spatafora J.W."/>
            <person name="Grigoriev I.V."/>
            <person name="Martin F.M."/>
        </authorList>
    </citation>
    <scope>NUCLEOTIDE SEQUENCE [LARGE SCALE GENOMIC DNA]</scope>
    <source>
        <strain evidence="6 7">CBS 459.81</strain>
    </source>
</reference>
<name>A0A8E2E6P3_9PEZI</name>
<gene>
    <name evidence="6" type="ORF">K432DRAFT_302421</name>
</gene>
<sequence>MTTPTDLAYNPLSSLTPEQWDQCTISTCPLTWANILYLPSLAANTIFLSIFSIILLCQIFLGIKYRTWGFLAGMFGGLVLEVLGYLGRIQLHFNPFNFNAFLLYLIPLTIGPAFLSASIYLCLGRLINIHGPALSRLRPRTYTLAFICCDFIALLLQAIGGALAATAGSYFKKNSKRQLDLGVHIMIAGLAFQVLSLLMFLGLSGEFAITVLKTAENEKPARFARVRATKRFKSFQIALWMAAVFIFIRCVYRVAELQAGFGGKIANNEPAFMVLEGPMIISATVLLTVWHPAVAFGEEWNNANWHLRERKEGAVNEEKEEKEASKEEV</sequence>
<dbReference type="OrthoDB" id="4521223at2759"/>
<dbReference type="Pfam" id="PF04479">
    <property type="entry name" value="RTA1"/>
    <property type="match status" value="1"/>
</dbReference>
<dbReference type="PANTHER" id="PTHR31465">
    <property type="entry name" value="PROTEIN RTA1-RELATED"/>
    <property type="match status" value="1"/>
</dbReference>
<evidence type="ECO:0000256" key="5">
    <source>
        <dbReference type="SAM" id="Phobius"/>
    </source>
</evidence>
<keyword evidence="2 5" id="KW-0812">Transmembrane</keyword>
<keyword evidence="3 5" id="KW-1133">Transmembrane helix</keyword>
<evidence type="ECO:0000256" key="4">
    <source>
        <dbReference type="ARBA" id="ARBA00023136"/>
    </source>
</evidence>
<dbReference type="InterPro" id="IPR007568">
    <property type="entry name" value="RTA1"/>
</dbReference>
<keyword evidence="4 5" id="KW-0472">Membrane</keyword>